<organism evidence="1 2">
    <name type="scientific">Lineolata rhizophorae</name>
    <dbReference type="NCBI Taxonomy" id="578093"/>
    <lineage>
        <taxon>Eukaryota</taxon>
        <taxon>Fungi</taxon>
        <taxon>Dikarya</taxon>
        <taxon>Ascomycota</taxon>
        <taxon>Pezizomycotina</taxon>
        <taxon>Dothideomycetes</taxon>
        <taxon>Dothideomycetes incertae sedis</taxon>
        <taxon>Lineolatales</taxon>
        <taxon>Lineolataceae</taxon>
        <taxon>Lineolata</taxon>
    </lineage>
</organism>
<protein>
    <submittedName>
        <fullName evidence="1">Uncharacterized protein</fullName>
    </submittedName>
</protein>
<keyword evidence="2" id="KW-1185">Reference proteome</keyword>
<name>A0A6A6P637_9PEZI</name>
<dbReference type="AlphaFoldDB" id="A0A6A6P637"/>
<gene>
    <name evidence="1" type="ORF">BDY21DRAFT_337875</name>
</gene>
<reference evidence="1" key="1">
    <citation type="journal article" date="2020" name="Stud. Mycol.">
        <title>101 Dothideomycetes genomes: a test case for predicting lifestyles and emergence of pathogens.</title>
        <authorList>
            <person name="Haridas S."/>
            <person name="Albert R."/>
            <person name="Binder M."/>
            <person name="Bloem J."/>
            <person name="Labutti K."/>
            <person name="Salamov A."/>
            <person name="Andreopoulos B."/>
            <person name="Baker S."/>
            <person name="Barry K."/>
            <person name="Bills G."/>
            <person name="Bluhm B."/>
            <person name="Cannon C."/>
            <person name="Castanera R."/>
            <person name="Culley D."/>
            <person name="Daum C."/>
            <person name="Ezra D."/>
            <person name="Gonzalez J."/>
            <person name="Henrissat B."/>
            <person name="Kuo A."/>
            <person name="Liang C."/>
            <person name="Lipzen A."/>
            <person name="Lutzoni F."/>
            <person name="Magnuson J."/>
            <person name="Mondo S."/>
            <person name="Nolan M."/>
            <person name="Ohm R."/>
            <person name="Pangilinan J."/>
            <person name="Park H.-J."/>
            <person name="Ramirez L."/>
            <person name="Alfaro M."/>
            <person name="Sun H."/>
            <person name="Tritt A."/>
            <person name="Yoshinaga Y."/>
            <person name="Zwiers L.-H."/>
            <person name="Turgeon B."/>
            <person name="Goodwin S."/>
            <person name="Spatafora J."/>
            <person name="Crous P."/>
            <person name="Grigoriev I."/>
        </authorList>
    </citation>
    <scope>NUCLEOTIDE SEQUENCE</scope>
    <source>
        <strain evidence="1">ATCC 16933</strain>
    </source>
</reference>
<sequence>MSEVYSTNSVRDGQAAHGEIPVLSSVLAQNGVLETLETARPARELSPSNPCWWRPTLFAAACPADGNPYRPGHARAQHDRPTGQGRWGLKGLPRACACANHRACARRPQLPARTPVSTGAAGKESMYGAFACGLCMRSRHISAAGAYVCVL</sequence>
<evidence type="ECO:0000313" key="1">
    <source>
        <dbReference type="EMBL" id="KAF2459294.1"/>
    </source>
</evidence>
<dbReference type="EMBL" id="MU001675">
    <property type="protein sequence ID" value="KAF2459294.1"/>
    <property type="molecule type" value="Genomic_DNA"/>
</dbReference>
<evidence type="ECO:0000313" key="2">
    <source>
        <dbReference type="Proteomes" id="UP000799766"/>
    </source>
</evidence>
<dbReference type="Proteomes" id="UP000799766">
    <property type="component" value="Unassembled WGS sequence"/>
</dbReference>
<accession>A0A6A6P637</accession>
<proteinExistence type="predicted"/>